<sequence>MGKFYFNNRKRSSYSLGQVRVNDKSNEITAIPKLLDKLMIKGNIITIDAMGTQTNIVDKIIKNEADYILAVKDNQKQLLEEIKDEFKFGKEIELVSNIDIGHGKKLNQIIRIESII</sequence>
<gene>
    <name evidence="2" type="ORF">H0H26_08060</name>
</gene>
<protein>
    <submittedName>
        <fullName evidence="2">ISAs1 family transposase</fullName>
    </submittedName>
</protein>
<dbReference type="Pfam" id="PF01609">
    <property type="entry name" value="DDE_Tnp_1"/>
    <property type="match status" value="1"/>
</dbReference>
<feature type="domain" description="Transposase IS4-like" evidence="1">
    <location>
        <begin position="11"/>
        <end position="78"/>
    </location>
</feature>
<dbReference type="AlphaFoldDB" id="A0A7U2R9X7"/>
<dbReference type="GO" id="GO:0004803">
    <property type="term" value="F:transposase activity"/>
    <property type="evidence" value="ECO:0007669"/>
    <property type="project" value="InterPro"/>
</dbReference>
<dbReference type="PANTHER" id="PTHR30298:SF0">
    <property type="entry name" value="PROTEIN YBFL-RELATED"/>
    <property type="match status" value="1"/>
</dbReference>
<dbReference type="PANTHER" id="PTHR30298">
    <property type="entry name" value="H REPEAT-ASSOCIATED PREDICTED TRANSPOSASE"/>
    <property type="match status" value="1"/>
</dbReference>
<organism evidence="2 3">
    <name type="scientific">Flavobacterium psychrophilum</name>
    <dbReference type="NCBI Taxonomy" id="96345"/>
    <lineage>
        <taxon>Bacteria</taxon>
        <taxon>Pseudomonadati</taxon>
        <taxon>Bacteroidota</taxon>
        <taxon>Flavobacteriia</taxon>
        <taxon>Flavobacteriales</taxon>
        <taxon>Flavobacteriaceae</taxon>
        <taxon>Flavobacterium</taxon>
    </lineage>
</organism>
<dbReference type="NCBIfam" id="NF033564">
    <property type="entry name" value="transpos_ISAs1"/>
    <property type="match status" value="1"/>
</dbReference>
<evidence type="ECO:0000313" key="3">
    <source>
        <dbReference type="Proteomes" id="UP000596329"/>
    </source>
</evidence>
<evidence type="ECO:0000313" key="2">
    <source>
        <dbReference type="EMBL" id="QRE02867.1"/>
    </source>
</evidence>
<proteinExistence type="predicted"/>
<dbReference type="GO" id="GO:0003677">
    <property type="term" value="F:DNA binding"/>
    <property type="evidence" value="ECO:0007669"/>
    <property type="project" value="InterPro"/>
</dbReference>
<dbReference type="EMBL" id="CP059075">
    <property type="protein sequence ID" value="QRE02867.1"/>
    <property type="molecule type" value="Genomic_DNA"/>
</dbReference>
<dbReference type="InterPro" id="IPR051698">
    <property type="entry name" value="Transposase_11-like"/>
</dbReference>
<reference evidence="2 3" key="1">
    <citation type="submission" date="2020-07" db="EMBL/GenBank/DDBJ databases">
        <title>Genomic characterization of Flavobacterium psychrophilum strains.</title>
        <authorList>
            <person name="Castillo D."/>
            <person name="Jorgensen J."/>
            <person name="Middelboe M."/>
        </authorList>
    </citation>
    <scope>NUCLEOTIDE SEQUENCE [LARGE SCALE GENOMIC DNA]</scope>
    <source>
        <strain evidence="2 3">FPS-R7</strain>
    </source>
</reference>
<dbReference type="Proteomes" id="UP000596329">
    <property type="component" value="Chromosome"/>
</dbReference>
<dbReference type="InterPro" id="IPR047647">
    <property type="entry name" value="ISAs1_transpos"/>
</dbReference>
<dbReference type="GO" id="GO:0006313">
    <property type="term" value="P:DNA transposition"/>
    <property type="evidence" value="ECO:0007669"/>
    <property type="project" value="InterPro"/>
</dbReference>
<dbReference type="InterPro" id="IPR002559">
    <property type="entry name" value="Transposase_11"/>
</dbReference>
<accession>A0A7U2R9X7</accession>
<name>A0A7U2R9X7_FLAPS</name>
<evidence type="ECO:0000259" key="1">
    <source>
        <dbReference type="Pfam" id="PF01609"/>
    </source>
</evidence>